<dbReference type="OrthoDB" id="277085at2"/>
<dbReference type="PRINTS" id="PR00455">
    <property type="entry name" value="HTHTETR"/>
</dbReference>
<reference evidence="4 5" key="2">
    <citation type="journal article" date="2019" name="Int. J. Syst. Evol. Microbiol.">
        <title>Anaerobacillus isosaccharinicus sp. nov., an alkaliphilic bacterium which degrades isosaccharinic acid.</title>
        <authorList>
            <person name="Bassil N.M."/>
            <person name="Lloyd J.R."/>
        </authorList>
    </citation>
    <scope>NUCLEOTIDE SEQUENCE [LARGE SCALE GENOMIC DNA]</scope>
    <source>
        <strain evidence="4 5">NB2006</strain>
    </source>
</reference>
<evidence type="ECO:0000256" key="1">
    <source>
        <dbReference type="ARBA" id="ARBA00023125"/>
    </source>
</evidence>
<evidence type="ECO:0000256" key="2">
    <source>
        <dbReference type="PROSITE-ProRule" id="PRU00335"/>
    </source>
</evidence>
<dbReference type="GO" id="GO:0003700">
    <property type="term" value="F:DNA-binding transcription factor activity"/>
    <property type="evidence" value="ECO:0007669"/>
    <property type="project" value="TreeGrafter"/>
</dbReference>
<dbReference type="KEGG" id="aia:AWH56_000710"/>
<dbReference type="SUPFAM" id="SSF46689">
    <property type="entry name" value="Homeodomain-like"/>
    <property type="match status" value="1"/>
</dbReference>
<dbReference type="GO" id="GO:0000976">
    <property type="term" value="F:transcription cis-regulatory region binding"/>
    <property type="evidence" value="ECO:0007669"/>
    <property type="project" value="TreeGrafter"/>
</dbReference>
<evidence type="ECO:0000313" key="4">
    <source>
        <dbReference type="EMBL" id="QOY36254.1"/>
    </source>
</evidence>
<feature type="domain" description="HTH tetR-type" evidence="3">
    <location>
        <begin position="3"/>
        <end position="63"/>
    </location>
</feature>
<dbReference type="Pfam" id="PF00440">
    <property type="entry name" value="TetR_N"/>
    <property type="match status" value="1"/>
</dbReference>
<protein>
    <submittedName>
        <fullName evidence="4">TetR/AcrR family transcriptional regulator</fullName>
    </submittedName>
</protein>
<dbReference type="InterPro" id="IPR050109">
    <property type="entry name" value="HTH-type_TetR-like_transc_reg"/>
</dbReference>
<sequence>MPQETRNKILEAAIDLMSVKGYTATTTREIAQVAGLAEMTLFRKFNTKKQILEKLIEKCTVSFKDNLLYSKEDLVYDLEVDLVNLSRTYHRVVNENKKVLLLAFKESGIHDEISEQISANPRLMKQ</sequence>
<keyword evidence="1 2" id="KW-0238">DNA-binding</keyword>
<dbReference type="RefSeq" id="WP_083388626.1">
    <property type="nucleotide sequence ID" value="NZ_CP063356.2"/>
</dbReference>
<reference evidence="4 5" key="1">
    <citation type="journal article" date="2017" name="Genome Announc.">
        <title>Draft Genome Sequences of Four Alkaliphilic Bacteria Belonging to the Anaerobacillus Genus.</title>
        <authorList>
            <person name="Bassil N.M."/>
            <person name="Lloyd J.R."/>
        </authorList>
    </citation>
    <scope>NUCLEOTIDE SEQUENCE [LARGE SCALE GENOMIC DNA]</scope>
    <source>
        <strain evidence="4 5">NB2006</strain>
    </source>
</reference>
<evidence type="ECO:0000313" key="5">
    <source>
        <dbReference type="Proteomes" id="UP000180175"/>
    </source>
</evidence>
<feature type="DNA-binding region" description="H-T-H motif" evidence="2">
    <location>
        <begin position="26"/>
        <end position="45"/>
    </location>
</feature>
<proteinExistence type="predicted"/>
<dbReference type="Gene3D" id="1.10.357.10">
    <property type="entry name" value="Tetracycline Repressor, domain 2"/>
    <property type="match status" value="1"/>
</dbReference>
<dbReference type="InterPro" id="IPR001647">
    <property type="entry name" value="HTH_TetR"/>
</dbReference>
<organism evidence="4 5">
    <name type="scientific">Anaerobacillus isosaccharinicus</name>
    <dbReference type="NCBI Taxonomy" id="1532552"/>
    <lineage>
        <taxon>Bacteria</taxon>
        <taxon>Bacillati</taxon>
        <taxon>Bacillota</taxon>
        <taxon>Bacilli</taxon>
        <taxon>Bacillales</taxon>
        <taxon>Bacillaceae</taxon>
        <taxon>Anaerobacillus</taxon>
    </lineage>
</organism>
<dbReference type="PANTHER" id="PTHR30055:SF223">
    <property type="entry name" value="HTH-TYPE TRANSCRIPTIONAL REGULATOR UIDR"/>
    <property type="match status" value="1"/>
</dbReference>
<name>A0A7S7L877_9BACI</name>
<dbReference type="EMBL" id="CP063356">
    <property type="protein sequence ID" value="QOY36254.1"/>
    <property type="molecule type" value="Genomic_DNA"/>
</dbReference>
<dbReference type="AlphaFoldDB" id="A0A7S7L877"/>
<evidence type="ECO:0000259" key="3">
    <source>
        <dbReference type="PROSITE" id="PS50977"/>
    </source>
</evidence>
<dbReference type="PROSITE" id="PS50977">
    <property type="entry name" value="HTH_TETR_2"/>
    <property type="match status" value="1"/>
</dbReference>
<accession>A0A7S7L877</accession>
<keyword evidence="5" id="KW-1185">Reference proteome</keyword>
<dbReference type="InterPro" id="IPR009057">
    <property type="entry name" value="Homeodomain-like_sf"/>
</dbReference>
<dbReference type="PANTHER" id="PTHR30055">
    <property type="entry name" value="HTH-TYPE TRANSCRIPTIONAL REGULATOR RUTR"/>
    <property type="match status" value="1"/>
</dbReference>
<gene>
    <name evidence="4" type="ORF">AWH56_000710</name>
</gene>
<dbReference type="Proteomes" id="UP000180175">
    <property type="component" value="Chromosome"/>
</dbReference>